<dbReference type="AlphaFoldDB" id="A0A1H3T582"/>
<evidence type="ECO:0008006" key="4">
    <source>
        <dbReference type="Google" id="ProtNLM"/>
    </source>
</evidence>
<protein>
    <recommendedName>
        <fullName evidence="4">Peptidase inhibitor family I36</fullName>
    </recommendedName>
</protein>
<dbReference type="EMBL" id="FNPZ01000004">
    <property type="protein sequence ID" value="SDZ45048.1"/>
    <property type="molecule type" value="Genomic_DNA"/>
</dbReference>
<organism evidence="2 3">
    <name type="scientific">Herbiconiux ginsengi</name>
    <dbReference type="NCBI Taxonomy" id="381665"/>
    <lineage>
        <taxon>Bacteria</taxon>
        <taxon>Bacillati</taxon>
        <taxon>Actinomycetota</taxon>
        <taxon>Actinomycetes</taxon>
        <taxon>Micrococcales</taxon>
        <taxon>Microbacteriaceae</taxon>
        <taxon>Herbiconiux</taxon>
    </lineage>
</organism>
<dbReference type="Proteomes" id="UP000198891">
    <property type="component" value="Unassembled WGS sequence"/>
</dbReference>
<evidence type="ECO:0000313" key="2">
    <source>
        <dbReference type="EMBL" id="SDZ45048.1"/>
    </source>
</evidence>
<sequence>MRRLAALGLAAAAALTILTATSASASASASPTEPAQSCWTNVDTGQTGCFDAALDPVEAIELATGRPLVTGESASRSAAPTGALVDYLLLTGYDGQNMTGLSNSYFSSNANICNAVAYGFQNLGTWSDRFESFQSSNGCQATFYADTLYDGTAYGPFVSKTTMGSFNNVASSVYID</sequence>
<dbReference type="STRING" id="381665.SAMN05216554_3978"/>
<feature type="signal peptide" evidence="1">
    <location>
        <begin position="1"/>
        <end position="25"/>
    </location>
</feature>
<evidence type="ECO:0000313" key="3">
    <source>
        <dbReference type="Proteomes" id="UP000198891"/>
    </source>
</evidence>
<accession>A0A1H3T582</accession>
<reference evidence="2 3" key="1">
    <citation type="submission" date="2016-10" db="EMBL/GenBank/DDBJ databases">
        <authorList>
            <person name="de Groot N.N."/>
        </authorList>
    </citation>
    <scope>NUCLEOTIDE SEQUENCE [LARGE SCALE GENOMIC DNA]</scope>
    <source>
        <strain evidence="2 3">CGMCC 4.3491</strain>
    </source>
</reference>
<gene>
    <name evidence="2" type="ORF">SAMN05216554_3978</name>
</gene>
<proteinExistence type="predicted"/>
<keyword evidence="3" id="KW-1185">Reference proteome</keyword>
<name>A0A1H3T582_9MICO</name>
<keyword evidence="1" id="KW-0732">Signal</keyword>
<dbReference type="Gene3D" id="2.60.20.10">
    <property type="entry name" value="Crystallins"/>
    <property type="match status" value="1"/>
</dbReference>
<feature type="chain" id="PRO_5039265014" description="Peptidase inhibitor family I36" evidence="1">
    <location>
        <begin position="26"/>
        <end position="176"/>
    </location>
</feature>
<evidence type="ECO:0000256" key="1">
    <source>
        <dbReference type="SAM" id="SignalP"/>
    </source>
</evidence>